<feature type="domain" description="Jacalin-type lectin" evidence="9">
    <location>
        <begin position="462"/>
        <end position="612"/>
    </location>
</feature>
<dbReference type="Gene3D" id="2.100.10.30">
    <property type="entry name" value="Jacalin-like lectin domain"/>
    <property type="match status" value="2"/>
</dbReference>
<dbReference type="AlphaFoldDB" id="A0A9R1WJZ4"/>
<evidence type="ECO:0008006" key="12">
    <source>
        <dbReference type="Google" id="ProtNLM"/>
    </source>
</evidence>
<feature type="domain" description="Protein kinase" evidence="8">
    <location>
        <begin position="21"/>
        <end position="296"/>
    </location>
</feature>
<keyword evidence="11" id="KW-1185">Reference proteome</keyword>
<dbReference type="InterPro" id="IPR033734">
    <property type="entry name" value="Jacalin-like_lectin_dom_plant"/>
</dbReference>
<evidence type="ECO:0000313" key="11">
    <source>
        <dbReference type="Proteomes" id="UP000235145"/>
    </source>
</evidence>
<sequence length="614" mass="68579">MEKLQHLEIPFKDIQLATKNFDNGNFIAKGGFGSVYKGKLQSSDGVIDVAVKRLDHDSEQGKHEFMMEVTTLSCYRHKNLVCLVGFCDVGREQILVYEHESRGSLDNYIDNPYELSWMKRLKISIGAARGINYLHDEVGRQHRIIHRDIKSANILLSKDWDAKVADFGLCKISPANIKHTFLVTNAVGTFGYLDPVYYNTGVLTKESDVYSFGVVLFEILCGRPAFVPGFEFLAPLAERKYREEKLDDIIIPNLRNQMNLNSLSTLATIAYQCLKPDRRERPRMAQIIDKLVDAYEIQASLKATEFVRVGLWGTKSSGGSQNTWEFILQNDHKLKMITIDHGALIYSLMFTTVSKGILHSTKKAGGWNGGKTVSKVVLEDDEKLIGIYGTVGVLSTGKYAGYTVIASLSFLSNKKTHGPFGRETSNRFTVPWVKGSFGGFYGLAGYYINAIGVYIKASYDLIAGVGIWGSKEPGSRNNHWSFQLERNHHLKKITIDHGDLIYSLRFTTEFRGEEITSNKSGGWNGGDIVSELTFAWDEEITAINGTVGVSRGTYAGYTIISSLTFITNKKTYGPYGSVRGTPFTLPWDKDSFAGFFGRCGYYIDAIGVYLKATI</sequence>
<dbReference type="GO" id="GO:0005524">
    <property type="term" value="F:ATP binding"/>
    <property type="evidence" value="ECO:0007669"/>
    <property type="project" value="UniProtKB-KW"/>
</dbReference>
<keyword evidence="6" id="KW-0418">Kinase</keyword>
<evidence type="ECO:0000256" key="7">
    <source>
        <dbReference type="ARBA" id="ARBA00022840"/>
    </source>
</evidence>
<dbReference type="PROSITE" id="PS00108">
    <property type="entry name" value="PROTEIN_KINASE_ST"/>
    <property type="match status" value="1"/>
</dbReference>
<feature type="domain" description="Jacalin-type lectin" evidence="9">
    <location>
        <begin position="306"/>
        <end position="457"/>
    </location>
</feature>
<reference evidence="10 11" key="1">
    <citation type="journal article" date="2017" name="Nat. Commun.">
        <title>Genome assembly with in vitro proximity ligation data and whole-genome triplication in lettuce.</title>
        <authorList>
            <person name="Reyes-Chin-Wo S."/>
            <person name="Wang Z."/>
            <person name="Yang X."/>
            <person name="Kozik A."/>
            <person name="Arikit S."/>
            <person name="Song C."/>
            <person name="Xia L."/>
            <person name="Froenicke L."/>
            <person name="Lavelle D.O."/>
            <person name="Truco M.J."/>
            <person name="Xia R."/>
            <person name="Zhu S."/>
            <person name="Xu C."/>
            <person name="Xu H."/>
            <person name="Xu X."/>
            <person name="Cox K."/>
            <person name="Korf I."/>
            <person name="Meyers B.C."/>
            <person name="Michelmore R.W."/>
        </authorList>
    </citation>
    <scope>NUCLEOTIDE SEQUENCE [LARGE SCALE GENOMIC DNA]</scope>
    <source>
        <strain evidence="11">cv. Salinas</strain>
        <tissue evidence="10">Seedlings</tissue>
    </source>
</reference>
<keyword evidence="4" id="KW-0430">Lectin</keyword>
<dbReference type="GO" id="GO:0030246">
    <property type="term" value="F:carbohydrate binding"/>
    <property type="evidence" value="ECO:0007669"/>
    <property type="project" value="UniProtKB-KW"/>
</dbReference>
<dbReference type="GO" id="GO:0004674">
    <property type="term" value="F:protein serine/threonine kinase activity"/>
    <property type="evidence" value="ECO:0007669"/>
    <property type="project" value="UniProtKB-KW"/>
</dbReference>
<dbReference type="SUPFAM" id="SSF51101">
    <property type="entry name" value="Mannose-binding lectins"/>
    <property type="match status" value="2"/>
</dbReference>
<dbReference type="SMART" id="SM00915">
    <property type="entry name" value="Jacalin"/>
    <property type="match status" value="2"/>
</dbReference>
<dbReference type="PANTHER" id="PTHR27003">
    <property type="entry name" value="OS07G0166700 PROTEIN"/>
    <property type="match status" value="1"/>
</dbReference>
<keyword evidence="3" id="KW-0808">Transferase</keyword>
<comment type="similarity">
    <text evidence="1">Belongs to the jacalin lectin family.</text>
</comment>
<dbReference type="InterPro" id="IPR000719">
    <property type="entry name" value="Prot_kinase_dom"/>
</dbReference>
<accession>A0A9R1WJZ4</accession>
<dbReference type="Proteomes" id="UP000235145">
    <property type="component" value="Unassembled WGS sequence"/>
</dbReference>
<dbReference type="InterPro" id="IPR011009">
    <property type="entry name" value="Kinase-like_dom_sf"/>
</dbReference>
<dbReference type="PROSITE" id="PS51752">
    <property type="entry name" value="JACALIN_LECTIN"/>
    <property type="match status" value="2"/>
</dbReference>
<evidence type="ECO:0000256" key="6">
    <source>
        <dbReference type="ARBA" id="ARBA00022777"/>
    </source>
</evidence>
<dbReference type="EMBL" id="NBSK02000001">
    <property type="protein sequence ID" value="KAJ0225388.1"/>
    <property type="molecule type" value="Genomic_DNA"/>
</dbReference>
<dbReference type="CDD" id="cd09612">
    <property type="entry name" value="Jacalin"/>
    <property type="match status" value="2"/>
</dbReference>
<keyword evidence="7" id="KW-0067">ATP-binding</keyword>
<dbReference type="Pfam" id="PF07714">
    <property type="entry name" value="PK_Tyr_Ser-Thr"/>
    <property type="match status" value="1"/>
</dbReference>
<dbReference type="Pfam" id="PF01419">
    <property type="entry name" value="Jacalin"/>
    <property type="match status" value="2"/>
</dbReference>
<keyword evidence="5" id="KW-0547">Nucleotide-binding</keyword>
<name>A0A9R1WJZ4_LACSA</name>
<evidence type="ECO:0000256" key="1">
    <source>
        <dbReference type="ARBA" id="ARBA00006568"/>
    </source>
</evidence>
<dbReference type="InterPro" id="IPR001245">
    <property type="entry name" value="Ser-Thr/Tyr_kinase_cat_dom"/>
</dbReference>
<dbReference type="PROSITE" id="PS50011">
    <property type="entry name" value="PROTEIN_KINASE_DOM"/>
    <property type="match status" value="1"/>
</dbReference>
<gene>
    <name evidence="10" type="ORF">LSAT_V11C100039900</name>
</gene>
<evidence type="ECO:0000256" key="3">
    <source>
        <dbReference type="ARBA" id="ARBA00022679"/>
    </source>
</evidence>
<dbReference type="InterPro" id="IPR036404">
    <property type="entry name" value="Jacalin-like_lectin_dom_sf"/>
</dbReference>
<dbReference type="Gene3D" id="1.10.510.10">
    <property type="entry name" value="Transferase(Phosphotransferase) domain 1"/>
    <property type="match status" value="1"/>
</dbReference>
<evidence type="ECO:0000259" key="9">
    <source>
        <dbReference type="PROSITE" id="PS51752"/>
    </source>
</evidence>
<dbReference type="PANTHER" id="PTHR27003:SF326">
    <property type="entry name" value="PROTEIN KINASE DOMAIN-CONTAINING PROTEIN"/>
    <property type="match status" value="1"/>
</dbReference>
<evidence type="ECO:0000256" key="4">
    <source>
        <dbReference type="ARBA" id="ARBA00022734"/>
    </source>
</evidence>
<dbReference type="Gene3D" id="3.30.200.20">
    <property type="entry name" value="Phosphorylase Kinase, domain 1"/>
    <property type="match status" value="1"/>
</dbReference>
<evidence type="ECO:0000313" key="10">
    <source>
        <dbReference type="EMBL" id="KAJ0225388.1"/>
    </source>
</evidence>
<evidence type="ECO:0000256" key="5">
    <source>
        <dbReference type="ARBA" id="ARBA00022741"/>
    </source>
</evidence>
<dbReference type="SUPFAM" id="SSF56112">
    <property type="entry name" value="Protein kinase-like (PK-like)"/>
    <property type="match status" value="1"/>
</dbReference>
<dbReference type="OrthoDB" id="1547140at2759"/>
<dbReference type="Gramene" id="rna-gnl|WGS:NBSK|LSAT_1X99500_mrna">
    <property type="protein sequence ID" value="cds-PLY98159.1"/>
    <property type="gene ID" value="gene-LSAT_1X99500"/>
</dbReference>
<organism evidence="10 11">
    <name type="scientific">Lactuca sativa</name>
    <name type="common">Garden lettuce</name>
    <dbReference type="NCBI Taxonomy" id="4236"/>
    <lineage>
        <taxon>Eukaryota</taxon>
        <taxon>Viridiplantae</taxon>
        <taxon>Streptophyta</taxon>
        <taxon>Embryophyta</taxon>
        <taxon>Tracheophyta</taxon>
        <taxon>Spermatophyta</taxon>
        <taxon>Magnoliopsida</taxon>
        <taxon>eudicotyledons</taxon>
        <taxon>Gunneridae</taxon>
        <taxon>Pentapetalae</taxon>
        <taxon>asterids</taxon>
        <taxon>campanulids</taxon>
        <taxon>Asterales</taxon>
        <taxon>Asteraceae</taxon>
        <taxon>Cichorioideae</taxon>
        <taxon>Cichorieae</taxon>
        <taxon>Lactucinae</taxon>
        <taxon>Lactuca</taxon>
    </lineage>
</organism>
<dbReference type="FunFam" id="3.30.200.20:FF:000039">
    <property type="entry name" value="receptor-like protein kinase FERONIA"/>
    <property type="match status" value="1"/>
</dbReference>
<comment type="caution">
    <text evidence="10">The sequence shown here is derived from an EMBL/GenBank/DDBJ whole genome shotgun (WGS) entry which is preliminary data.</text>
</comment>
<evidence type="ECO:0000256" key="2">
    <source>
        <dbReference type="ARBA" id="ARBA00022527"/>
    </source>
</evidence>
<dbReference type="GO" id="GO:0004714">
    <property type="term" value="F:transmembrane receptor protein tyrosine kinase activity"/>
    <property type="evidence" value="ECO:0007669"/>
    <property type="project" value="InterPro"/>
</dbReference>
<proteinExistence type="inferred from homology"/>
<evidence type="ECO:0000259" key="8">
    <source>
        <dbReference type="PROSITE" id="PS50011"/>
    </source>
</evidence>
<dbReference type="InterPro" id="IPR001229">
    <property type="entry name" value="Jacalin-like_lectin_dom"/>
</dbReference>
<protein>
    <recommendedName>
        <fullName evidence="12">Jacalin-like lectin domain-containing protein</fullName>
    </recommendedName>
</protein>
<dbReference type="InterPro" id="IPR008271">
    <property type="entry name" value="Ser/Thr_kinase_AS"/>
</dbReference>
<dbReference type="InterPro" id="IPR045272">
    <property type="entry name" value="ANXUR1/2-like"/>
</dbReference>
<dbReference type="SMART" id="SM00220">
    <property type="entry name" value="S_TKc"/>
    <property type="match status" value="1"/>
</dbReference>
<keyword evidence="2" id="KW-0723">Serine/threonine-protein kinase</keyword>